<evidence type="ECO:0000259" key="1">
    <source>
        <dbReference type="PROSITE" id="PS51186"/>
    </source>
</evidence>
<dbReference type="PROSITE" id="PS51186">
    <property type="entry name" value="GNAT"/>
    <property type="match status" value="1"/>
</dbReference>
<dbReference type="AlphaFoldDB" id="A0A0B9ANW1"/>
<accession>A0A0B9ANW1</accession>
<protein>
    <submittedName>
        <fullName evidence="2">GCN5-related N-acetyltransferase</fullName>
    </submittedName>
</protein>
<dbReference type="EMBL" id="JTJZ01000022">
    <property type="protein sequence ID" value="KHS51015.1"/>
    <property type="molecule type" value="Genomic_DNA"/>
</dbReference>
<evidence type="ECO:0000313" key="2">
    <source>
        <dbReference type="EMBL" id="KHS51015.1"/>
    </source>
</evidence>
<dbReference type="GO" id="GO:0016747">
    <property type="term" value="F:acyltransferase activity, transferring groups other than amino-acyl groups"/>
    <property type="evidence" value="ECO:0007669"/>
    <property type="project" value="InterPro"/>
</dbReference>
<dbReference type="PATRIC" id="fig|1703.6.peg.3042"/>
<dbReference type="SUPFAM" id="SSF55729">
    <property type="entry name" value="Acyl-CoA N-acyltransferases (Nat)"/>
    <property type="match status" value="1"/>
</dbReference>
<dbReference type="Proteomes" id="UP000031488">
    <property type="component" value="Unassembled WGS sequence"/>
</dbReference>
<feature type="domain" description="N-acetyltransferase" evidence="1">
    <location>
        <begin position="38"/>
        <end position="189"/>
    </location>
</feature>
<keyword evidence="3" id="KW-1185">Reference proteome</keyword>
<sequence>MIGYPPLQIRVKTPRLELVGADDEMLAALAPLVRDGKVFAEPAPYDDPMSFYESDPDVRVSRWLQSVWRGRGRFSPSDFRLAFAVLVDGEAVGMQDLIAEKFDSCGTFASFSWLSTDVRGRGLGTEMRSALLHLAFAGLGASEAGSDAFVDNIGSNKVSEALGYERNGLDWDIRRGEPGRIQRWRLTRSAWETRRRNDIELSGVEDFCTFLDHH</sequence>
<dbReference type="InterPro" id="IPR000182">
    <property type="entry name" value="GNAT_dom"/>
</dbReference>
<organism evidence="2 3">
    <name type="scientific">Brevibacterium linens</name>
    <dbReference type="NCBI Taxonomy" id="1703"/>
    <lineage>
        <taxon>Bacteria</taxon>
        <taxon>Bacillati</taxon>
        <taxon>Actinomycetota</taxon>
        <taxon>Actinomycetes</taxon>
        <taxon>Micrococcales</taxon>
        <taxon>Brevibacteriaceae</taxon>
        <taxon>Brevibacterium</taxon>
    </lineage>
</organism>
<dbReference type="Gene3D" id="3.40.630.30">
    <property type="match status" value="1"/>
</dbReference>
<comment type="caution">
    <text evidence="2">The sequence shown here is derived from an EMBL/GenBank/DDBJ whole genome shotgun (WGS) entry which is preliminary data.</text>
</comment>
<proteinExistence type="predicted"/>
<dbReference type="InterPro" id="IPR016181">
    <property type="entry name" value="Acyl_CoA_acyltransferase"/>
</dbReference>
<name>A0A0B9ANW1_BRELN</name>
<dbReference type="Pfam" id="PF13302">
    <property type="entry name" value="Acetyltransf_3"/>
    <property type="match status" value="1"/>
</dbReference>
<dbReference type="RefSeq" id="WP_039211760.1">
    <property type="nucleotide sequence ID" value="NZ_JBCLTJ010000001.1"/>
</dbReference>
<dbReference type="OrthoDB" id="3466127at2"/>
<evidence type="ECO:0000313" key="3">
    <source>
        <dbReference type="Proteomes" id="UP000031488"/>
    </source>
</evidence>
<gene>
    <name evidence="2" type="ORF">AE0388_3087</name>
</gene>
<reference evidence="2 3" key="1">
    <citation type="submission" date="2014-11" db="EMBL/GenBank/DDBJ databases">
        <title>Draft Genome Sequence of Brevibacterium linens AE038-8.</title>
        <authorList>
            <person name="Maizel D."/>
            <person name="Utturkar S.M."/>
            <person name="Brown S.D."/>
            <person name="Ferrero M."/>
            <person name="Rosen B.P."/>
        </authorList>
    </citation>
    <scope>NUCLEOTIDE SEQUENCE [LARGE SCALE GENOMIC DNA]</scope>
    <source>
        <strain evidence="2 3">AE038-8</strain>
    </source>
</reference>
<keyword evidence="2" id="KW-0808">Transferase</keyword>